<dbReference type="InterPro" id="IPR007969">
    <property type="entry name" value="DUF732"/>
</dbReference>
<evidence type="ECO:0000259" key="1">
    <source>
        <dbReference type="Pfam" id="PF05305"/>
    </source>
</evidence>
<dbReference type="RefSeq" id="WP_049700513.1">
    <property type="nucleotide sequence ID" value="NZ_JAQDQF010000004.1"/>
</dbReference>
<dbReference type="Proteomes" id="UP000037247">
    <property type="component" value="Unassembled WGS sequence"/>
</dbReference>
<sequence>MLIPAAAAVVVGLAGCGGGESDSTPPSSSTPDAAKASPLQGDQLYLAGLKQLNVRFPDDAAAVAAGKQVCANLKAGDGLLDAIRKVGNGLDDAESGQVVGLAAQTYCPDQLGKLSGVQSEN</sequence>
<accession>A0ABR5I7U2</accession>
<comment type="caution">
    <text evidence="2">The sequence shown here is derived from an EMBL/GenBank/DDBJ whole genome shotgun (WGS) entry which is preliminary data.</text>
</comment>
<keyword evidence="3" id="KW-1185">Reference proteome</keyword>
<dbReference type="Pfam" id="PF05305">
    <property type="entry name" value="DUF732"/>
    <property type="match status" value="1"/>
</dbReference>
<organism evidence="2 3">
    <name type="scientific">Gordonia jacobaea</name>
    <dbReference type="NCBI Taxonomy" id="122202"/>
    <lineage>
        <taxon>Bacteria</taxon>
        <taxon>Bacillati</taxon>
        <taxon>Actinomycetota</taxon>
        <taxon>Actinomycetes</taxon>
        <taxon>Mycobacteriales</taxon>
        <taxon>Gordoniaceae</taxon>
        <taxon>Gordonia</taxon>
    </lineage>
</organism>
<dbReference type="EMBL" id="LDTZ01000022">
    <property type="protein sequence ID" value="KNA89731.1"/>
    <property type="molecule type" value="Genomic_DNA"/>
</dbReference>
<reference evidence="2 3" key="1">
    <citation type="submission" date="2015-05" db="EMBL/GenBank/DDBJ databases">
        <title>Draft genome sequence of the bacterium Gordonia jacobaea a new member of the Gordonia genus.</title>
        <authorList>
            <person name="Jimenez-Galisteo G."/>
            <person name="Dominguez A."/>
            <person name="Munoz E."/>
            <person name="Vinas M."/>
        </authorList>
    </citation>
    <scope>NUCLEOTIDE SEQUENCE [LARGE SCALE GENOMIC DNA]</scope>
    <source>
        <strain evidence="3">mv1</strain>
    </source>
</reference>
<name>A0ABR5I7U2_9ACTN</name>
<proteinExistence type="predicted"/>
<gene>
    <name evidence="2" type="ORF">ABW18_18730</name>
</gene>
<protein>
    <recommendedName>
        <fullName evidence="1">DUF732 domain-containing protein</fullName>
    </recommendedName>
</protein>
<evidence type="ECO:0000313" key="2">
    <source>
        <dbReference type="EMBL" id="KNA89731.1"/>
    </source>
</evidence>
<evidence type="ECO:0000313" key="3">
    <source>
        <dbReference type="Proteomes" id="UP000037247"/>
    </source>
</evidence>
<feature type="domain" description="DUF732" evidence="1">
    <location>
        <begin position="42"/>
        <end position="109"/>
    </location>
</feature>